<evidence type="ECO:0000313" key="4">
    <source>
        <dbReference type="EMBL" id="MBO8195984.1"/>
    </source>
</evidence>
<dbReference type="Proteomes" id="UP001519064">
    <property type="component" value="Unassembled WGS sequence"/>
</dbReference>
<dbReference type="InterPro" id="IPR016047">
    <property type="entry name" value="M23ase_b-sheet_dom"/>
</dbReference>
<dbReference type="Pfam" id="PF01551">
    <property type="entry name" value="Peptidase_M23"/>
    <property type="match status" value="1"/>
</dbReference>
<feature type="region of interest" description="Disordered" evidence="1">
    <location>
        <begin position="72"/>
        <end position="94"/>
    </location>
</feature>
<dbReference type="PANTHER" id="PTHR21666">
    <property type="entry name" value="PEPTIDASE-RELATED"/>
    <property type="match status" value="1"/>
</dbReference>
<dbReference type="PANTHER" id="PTHR21666:SF270">
    <property type="entry name" value="MUREIN HYDROLASE ACTIVATOR ENVC"/>
    <property type="match status" value="1"/>
</dbReference>
<keyword evidence="2" id="KW-0732">Signal</keyword>
<organism evidence="4 5">
    <name type="scientific">Streptomyces oryzae</name>
    <dbReference type="NCBI Taxonomy" id="1434886"/>
    <lineage>
        <taxon>Bacteria</taxon>
        <taxon>Bacillati</taxon>
        <taxon>Actinomycetota</taxon>
        <taxon>Actinomycetes</taxon>
        <taxon>Kitasatosporales</taxon>
        <taxon>Streptomycetaceae</taxon>
        <taxon>Streptomyces</taxon>
    </lineage>
</organism>
<evidence type="ECO:0000313" key="5">
    <source>
        <dbReference type="Proteomes" id="UP001519064"/>
    </source>
</evidence>
<feature type="domain" description="M23ase beta-sheet core" evidence="3">
    <location>
        <begin position="134"/>
        <end position="236"/>
    </location>
</feature>
<keyword evidence="5" id="KW-1185">Reference proteome</keyword>
<feature type="compositionally biased region" description="Basic and acidic residues" evidence="1">
    <location>
        <begin position="72"/>
        <end position="83"/>
    </location>
</feature>
<comment type="caution">
    <text evidence="4">The sequence shown here is derived from an EMBL/GenBank/DDBJ whole genome shotgun (WGS) entry which is preliminary data.</text>
</comment>
<reference evidence="4 5" key="1">
    <citation type="submission" date="2020-11" db="EMBL/GenBank/DDBJ databases">
        <title>Streptomyces spirodelae sp. nov., isolated from duckweed.</title>
        <authorList>
            <person name="Saimee Y."/>
            <person name="Duangmal K."/>
        </authorList>
    </citation>
    <scope>NUCLEOTIDE SEQUENCE [LARGE SCALE GENOMIC DNA]</scope>
    <source>
        <strain evidence="4 5">S16-07</strain>
    </source>
</reference>
<proteinExistence type="predicted"/>
<feature type="signal peptide" evidence="2">
    <location>
        <begin position="1"/>
        <end position="34"/>
    </location>
</feature>
<protein>
    <submittedName>
        <fullName evidence="4">M23 family metallopeptidase</fullName>
    </submittedName>
</protein>
<evidence type="ECO:0000259" key="3">
    <source>
        <dbReference type="Pfam" id="PF01551"/>
    </source>
</evidence>
<name>A0ABS3XL02_9ACTN</name>
<dbReference type="InterPro" id="IPR050570">
    <property type="entry name" value="Cell_wall_metabolism_enzyme"/>
</dbReference>
<sequence length="247" mass="25577">MAMSRTTNRAKAYRTALAAGLGASMALGAGTAIAAAKADAGTAQNDIFAISTANSLAKATQAQADAHRKAVEAAEKAEQRAAEAKQQAAEAKKRAAQKAARDAKRLEMSWIKPITTKYELSASYGKAGGRWAHNHSGQDFAVNVGTPVKAVHKGTVVKAGPNGAGDGPAYGNAIVIRHDNGAYSQYAHLSEIDVKPGQQIRTGQTIAKSGNTGNSSGPHLHFEIRKGPNYGTAVDPVSAMRAVGVTF</sequence>
<dbReference type="EMBL" id="JADKMA010000237">
    <property type="protein sequence ID" value="MBO8195984.1"/>
    <property type="molecule type" value="Genomic_DNA"/>
</dbReference>
<evidence type="ECO:0000256" key="2">
    <source>
        <dbReference type="SAM" id="SignalP"/>
    </source>
</evidence>
<dbReference type="CDD" id="cd12797">
    <property type="entry name" value="M23_peptidase"/>
    <property type="match status" value="1"/>
</dbReference>
<evidence type="ECO:0000256" key="1">
    <source>
        <dbReference type="SAM" id="MobiDB-lite"/>
    </source>
</evidence>
<dbReference type="Gene3D" id="2.70.70.10">
    <property type="entry name" value="Glucose Permease (Domain IIA)"/>
    <property type="match status" value="1"/>
</dbReference>
<feature type="chain" id="PRO_5046505574" evidence="2">
    <location>
        <begin position="35"/>
        <end position="247"/>
    </location>
</feature>
<accession>A0ABS3XL02</accession>
<dbReference type="InterPro" id="IPR011055">
    <property type="entry name" value="Dup_hybrid_motif"/>
</dbReference>
<gene>
    <name evidence="4" type="ORF">ITI46_30700</name>
</gene>
<dbReference type="SUPFAM" id="SSF51261">
    <property type="entry name" value="Duplicated hybrid motif"/>
    <property type="match status" value="1"/>
</dbReference>